<accession>A0AAD5QFE4</accession>
<dbReference type="AlphaFoldDB" id="A0AAD5QFE4"/>
<dbReference type="EMBL" id="JAHQIW010000029">
    <property type="protein sequence ID" value="KAJ1345610.1"/>
    <property type="molecule type" value="Genomic_DNA"/>
</dbReference>
<name>A0AAD5QFE4_PARTN</name>
<evidence type="ECO:0000313" key="2">
    <source>
        <dbReference type="Proteomes" id="UP001196413"/>
    </source>
</evidence>
<reference evidence="1" key="1">
    <citation type="submission" date="2021-06" db="EMBL/GenBank/DDBJ databases">
        <title>Parelaphostrongylus tenuis whole genome reference sequence.</title>
        <authorList>
            <person name="Garwood T.J."/>
            <person name="Larsen P.A."/>
            <person name="Fountain-Jones N.M."/>
            <person name="Garbe J.R."/>
            <person name="Macchietto M.G."/>
            <person name="Kania S.A."/>
            <person name="Gerhold R.W."/>
            <person name="Richards J.E."/>
            <person name="Wolf T.M."/>
        </authorList>
    </citation>
    <scope>NUCLEOTIDE SEQUENCE</scope>
    <source>
        <strain evidence="1">MNPRO001-30</strain>
        <tissue evidence="1">Meninges</tissue>
    </source>
</reference>
<sequence>MTHSYSDSKPRHQGVLGFVRAPKDLCGMPRISTRPDTRNCCYTRAQKMHGKTMHRKLDIDNNESTLRSLSLTDFSQEIQLNAQGTLEFLDFAICVSGERVDMGCS</sequence>
<dbReference type="Proteomes" id="UP001196413">
    <property type="component" value="Unassembled WGS sequence"/>
</dbReference>
<protein>
    <submittedName>
        <fullName evidence="1">Uncharacterized protein</fullName>
    </submittedName>
</protein>
<comment type="caution">
    <text evidence="1">The sequence shown here is derived from an EMBL/GenBank/DDBJ whole genome shotgun (WGS) entry which is preliminary data.</text>
</comment>
<keyword evidence="2" id="KW-1185">Reference proteome</keyword>
<evidence type="ECO:0000313" key="1">
    <source>
        <dbReference type="EMBL" id="KAJ1345610.1"/>
    </source>
</evidence>
<proteinExistence type="predicted"/>
<gene>
    <name evidence="1" type="ORF">KIN20_000184</name>
</gene>
<organism evidence="1 2">
    <name type="scientific">Parelaphostrongylus tenuis</name>
    <name type="common">Meningeal worm</name>
    <dbReference type="NCBI Taxonomy" id="148309"/>
    <lineage>
        <taxon>Eukaryota</taxon>
        <taxon>Metazoa</taxon>
        <taxon>Ecdysozoa</taxon>
        <taxon>Nematoda</taxon>
        <taxon>Chromadorea</taxon>
        <taxon>Rhabditida</taxon>
        <taxon>Rhabditina</taxon>
        <taxon>Rhabditomorpha</taxon>
        <taxon>Strongyloidea</taxon>
        <taxon>Metastrongylidae</taxon>
        <taxon>Parelaphostrongylus</taxon>
    </lineage>
</organism>